<dbReference type="EC" id="3.6.5.-" evidence="2"/>
<dbReference type="PANTHER" id="PTHR42714:SF2">
    <property type="entry name" value="TRNA MODIFICATION GTPASE GTPBP3, MITOCHONDRIAL"/>
    <property type="match status" value="1"/>
</dbReference>
<evidence type="ECO:0000259" key="1">
    <source>
        <dbReference type="PROSITE" id="PS51709"/>
    </source>
</evidence>
<dbReference type="SUPFAM" id="SSF52540">
    <property type="entry name" value="P-loop containing nucleoside triphosphate hydrolases"/>
    <property type="match status" value="1"/>
</dbReference>
<dbReference type="RefSeq" id="WP_146448496.1">
    <property type="nucleotide sequence ID" value="NZ_SJPS01000001.1"/>
</dbReference>
<dbReference type="Gene3D" id="3.30.1360.120">
    <property type="entry name" value="Probable tRNA modification gtpase trme, domain 1"/>
    <property type="match status" value="1"/>
</dbReference>
<dbReference type="InterPro" id="IPR005225">
    <property type="entry name" value="Small_GTP-bd"/>
</dbReference>
<sequence length="388" mass="41209">MTRSNGDDQTSVCVLTPTGRGAVAVVAVAGRDAVKFVDGCFLASNGRSLDRQPLSRIVYGHWGTVEGEDLVVCRRDEHEVEVHCHGGVQSVAAVVSQLVAAGCDEIPWQEWISRQHECPLEAEARIALAEATTSRTALILLDQLQGALRREVEAILAEIQSGEIAAAEARVDCLLANFSLGLHLTSPWQVVIAGRPNVGKSSLINALVGYQRAIVFDQPGTTRDVVTTHTVIDGWPIELSDTAGLHATTDSLEVAGIELAHAQLARADLVLWVEDATASDSMELLKQQASDLGLELPSRQVLVLNKIDLADQPIPANAIATSALTGQGIEHLLAAIVQQLVPDAPEPGSAVPFNMRQASLLLAAKEACEQGHQANASAALDELLVRGE</sequence>
<name>A0A5C6CZN6_9BACT</name>
<evidence type="ECO:0000313" key="3">
    <source>
        <dbReference type="Proteomes" id="UP000318437"/>
    </source>
</evidence>
<accession>A0A5C6CZN6</accession>
<dbReference type="PANTHER" id="PTHR42714">
    <property type="entry name" value="TRNA MODIFICATION GTPASE GTPBP3"/>
    <property type="match status" value="1"/>
</dbReference>
<evidence type="ECO:0000313" key="2">
    <source>
        <dbReference type="EMBL" id="TWU30343.1"/>
    </source>
</evidence>
<dbReference type="EMBL" id="SJPS01000001">
    <property type="protein sequence ID" value="TWU30343.1"/>
    <property type="molecule type" value="Genomic_DNA"/>
</dbReference>
<dbReference type="NCBIfam" id="TIGR00231">
    <property type="entry name" value="small_GTP"/>
    <property type="match status" value="1"/>
</dbReference>
<proteinExistence type="predicted"/>
<dbReference type="AlphaFoldDB" id="A0A5C6CZN6"/>
<dbReference type="Pfam" id="PF01926">
    <property type="entry name" value="MMR_HSR1"/>
    <property type="match status" value="1"/>
</dbReference>
<dbReference type="InterPro" id="IPR031168">
    <property type="entry name" value="G_TrmE"/>
</dbReference>
<dbReference type="Proteomes" id="UP000318437">
    <property type="component" value="Unassembled WGS sequence"/>
</dbReference>
<dbReference type="OrthoDB" id="9805918at2"/>
<dbReference type="GO" id="GO:0016787">
    <property type="term" value="F:hydrolase activity"/>
    <property type="evidence" value="ECO:0007669"/>
    <property type="project" value="UniProtKB-KW"/>
</dbReference>
<reference evidence="2 3" key="1">
    <citation type="submission" date="2019-02" db="EMBL/GenBank/DDBJ databases">
        <title>Deep-cultivation of Planctomycetes and their phenomic and genomic characterization uncovers novel biology.</title>
        <authorList>
            <person name="Wiegand S."/>
            <person name="Jogler M."/>
            <person name="Boedeker C."/>
            <person name="Pinto D."/>
            <person name="Vollmers J."/>
            <person name="Rivas-Marin E."/>
            <person name="Kohn T."/>
            <person name="Peeters S.H."/>
            <person name="Heuer A."/>
            <person name="Rast P."/>
            <person name="Oberbeckmann S."/>
            <person name="Bunk B."/>
            <person name="Jeske O."/>
            <person name="Meyerdierks A."/>
            <person name="Storesund J.E."/>
            <person name="Kallscheuer N."/>
            <person name="Luecker S."/>
            <person name="Lage O.M."/>
            <person name="Pohl T."/>
            <person name="Merkel B.J."/>
            <person name="Hornburger P."/>
            <person name="Mueller R.-W."/>
            <person name="Bruemmer F."/>
            <person name="Labrenz M."/>
            <person name="Spormann A.M."/>
            <person name="Op Den Camp H."/>
            <person name="Overmann J."/>
            <person name="Amann R."/>
            <person name="Jetten M.S.M."/>
            <person name="Mascher T."/>
            <person name="Medema M.H."/>
            <person name="Devos D.P."/>
            <person name="Kaster A.-K."/>
            <person name="Ovreas L."/>
            <person name="Rohde M."/>
            <person name="Galperin M.Y."/>
            <person name="Jogler C."/>
        </authorList>
    </citation>
    <scope>NUCLEOTIDE SEQUENCE [LARGE SCALE GENOMIC DNA]</scope>
    <source>
        <strain evidence="2 3">Pla144</strain>
    </source>
</reference>
<dbReference type="CDD" id="cd04164">
    <property type="entry name" value="trmE"/>
    <property type="match status" value="1"/>
</dbReference>
<feature type="domain" description="TrmE-type G" evidence="1">
    <location>
        <begin position="187"/>
        <end position="341"/>
    </location>
</feature>
<dbReference type="InterPro" id="IPR027266">
    <property type="entry name" value="TrmE/GcvT-like"/>
</dbReference>
<keyword evidence="2" id="KW-0378">Hydrolase</keyword>
<dbReference type="SUPFAM" id="SSF103025">
    <property type="entry name" value="Folate-binding domain"/>
    <property type="match status" value="1"/>
</dbReference>
<dbReference type="Gene3D" id="3.40.50.300">
    <property type="entry name" value="P-loop containing nucleotide triphosphate hydrolases"/>
    <property type="match status" value="1"/>
</dbReference>
<dbReference type="GO" id="GO:0002098">
    <property type="term" value="P:tRNA wobble uridine modification"/>
    <property type="evidence" value="ECO:0007669"/>
    <property type="project" value="TreeGrafter"/>
</dbReference>
<dbReference type="GO" id="GO:0030488">
    <property type="term" value="P:tRNA methylation"/>
    <property type="evidence" value="ECO:0007669"/>
    <property type="project" value="TreeGrafter"/>
</dbReference>
<organism evidence="2 3">
    <name type="scientific">Bythopirellula polymerisocia</name>
    <dbReference type="NCBI Taxonomy" id="2528003"/>
    <lineage>
        <taxon>Bacteria</taxon>
        <taxon>Pseudomonadati</taxon>
        <taxon>Planctomycetota</taxon>
        <taxon>Planctomycetia</taxon>
        <taxon>Pirellulales</taxon>
        <taxon>Lacipirellulaceae</taxon>
        <taxon>Bythopirellula</taxon>
    </lineage>
</organism>
<protein>
    <submittedName>
        <fullName evidence="2">tRNA modification GTPase MnmE</fullName>
        <ecNumber evidence="2">3.6.5.-</ecNumber>
    </submittedName>
</protein>
<dbReference type="GO" id="GO:0005829">
    <property type="term" value="C:cytosol"/>
    <property type="evidence" value="ECO:0007669"/>
    <property type="project" value="TreeGrafter"/>
</dbReference>
<keyword evidence="3" id="KW-1185">Reference proteome</keyword>
<dbReference type="PROSITE" id="PS51709">
    <property type="entry name" value="G_TRME"/>
    <property type="match status" value="1"/>
</dbReference>
<dbReference type="GO" id="GO:0005525">
    <property type="term" value="F:GTP binding"/>
    <property type="evidence" value="ECO:0007669"/>
    <property type="project" value="InterPro"/>
</dbReference>
<dbReference type="InterPro" id="IPR027417">
    <property type="entry name" value="P-loop_NTPase"/>
</dbReference>
<comment type="caution">
    <text evidence="2">The sequence shown here is derived from an EMBL/GenBank/DDBJ whole genome shotgun (WGS) entry which is preliminary data.</text>
</comment>
<dbReference type="InterPro" id="IPR006073">
    <property type="entry name" value="GTP-bd"/>
</dbReference>
<gene>
    <name evidence="2" type="primary">mnmE_1</name>
    <name evidence="2" type="ORF">Pla144_11290</name>
</gene>